<accession>A0A316DEC5</accession>
<dbReference type="EMBL" id="QGGL01000002">
    <property type="protein sequence ID" value="PWK16066.1"/>
    <property type="molecule type" value="Genomic_DNA"/>
</dbReference>
<sequence>MIDVEISDNIQQSMKYLESAPQKVRRAFSAALNRTAAGVRTEAVKAARSTYEIRAADVRQTIRFTRASAKDTSLELSSKGGNIPLIRFNVKPKNPPKKQPRVLKASVKKGGGVKPIRGAFVTRIGGHVGVLTRIGRKRLPIKELYGPAVPQMLGEIGVKEHIEKEAERRLLERFDHELKRALGGGQE</sequence>
<dbReference type="InterPro" id="IPR010633">
    <property type="entry name" value="Phage_lambda_GpZ"/>
</dbReference>
<keyword evidence="2" id="KW-1185">Reference proteome</keyword>
<dbReference type="RefSeq" id="WP_109686493.1">
    <property type="nucleotide sequence ID" value="NZ_QGGL01000002.1"/>
</dbReference>
<name>A0A316DEC5_9BACL</name>
<reference evidence="1 2" key="1">
    <citation type="submission" date="2018-05" db="EMBL/GenBank/DDBJ databases">
        <title>Genomic Encyclopedia of Type Strains, Phase IV (KMG-IV): sequencing the most valuable type-strain genomes for metagenomic binning, comparative biology and taxonomic classification.</title>
        <authorList>
            <person name="Goeker M."/>
        </authorList>
    </citation>
    <scope>NUCLEOTIDE SEQUENCE [LARGE SCALE GENOMIC DNA]</scope>
    <source>
        <strain evidence="1 2">DSM 18773</strain>
    </source>
</reference>
<organism evidence="1 2">
    <name type="scientific">Tumebacillus permanentifrigoris</name>
    <dbReference type="NCBI Taxonomy" id="378543"/>
    <lineage>
        <taxon>Bacteria</taxon>
        <taxon>Bacillati</taxon>
        <taxon>Bacillota</taxon>
        <taxon>Bacilli</taxon>
        <taxon>Bacillales</taxon>
        <taxon>Alicyclobacillaceae</taxon>
        <taxon>Tumebacillus</taxon>
    </lineage>
</organism>
<dbReference type="OrthoDB" id="5518677at2"/>
<dbReference type="AlphaFoldDB" id="A0A316DEC5"/>
<protein>
    <submittedName>
        <fullName evidence="1">Minor tail protein Z (GPZ)</fullName>
    </submittedName>
</protein>
<comment type="caution">
    <text evidence="1">The sequence shown here is derived from an EMBL/GenBank/DDBJ whole genome shotgun (WGS) entry which is preliminary data.</text>
</comment>
<dbReference type="Pfam" id="PF06763">
    <property type="entry name" value="Minor_tail_Z"/>
    <property type="match status" value="1"/>
</dbReference>
<evidence type="ECO:0000313" key="2">
    <source>
        <dbReference type="Proteomes" id="UP000245634"/>
    </source>
</evidence>
<evidence type="ECO:0000313" key="1">
    <source>
        <dbReference type="EMBL" id="PWK16066.1"/>
    </source>
</evidence>
<proteinExistence type="predicted"/>
<dbReference type="Proteomes" id="UP000245634">
    <property type="component" value="Unassembled WGS sequence"/>
</dbReference>
<gene>
    <name evidence="1" type="ORF">C7459_102313</name>
</gene>